<sequence length="202" mass="21196">MGRGRRFWFPLALLGLTQIGMVAVRLLSRRSPAEGEFVNIVSLPMSQENLRATADIGRGQFFTQDPFYAPGAGLPAGPVWLVALGVVLLGTAVWYAVALRPVRTGWFVLGTIGALLAVPLLDLVGSWQFRLGDGLRGPLLATLGLLVLAAYERSKLVLLAAAGFAVIAVVLSADVVGVLGSAVVLLTAAFAVLLRPAPDSLP</sequence>
<reference evidence="3" key="1">
    <citation type="submission" date="2016-10" db="EMBL/GenBank/DDBJ databases">
        <authorList>
            <person name="Varghese N."/>
            <person name="Submissions S."/>
        </authorList>
    </citation>
    <scope>NUCLEOTIDE SEQUENCE [LARGE SCALE GENOMIC DNA]</scope>
    <source>
        <strain evidence="3">DSM 44654</strain>
    </source>
</reference>
<proteinExistence type="predicted"/>
<evidence type="ECO:0000313" key="3">
    <source>
        <dbReference type="Proteomes" id="UP000198878"/>
    </source>
</evidence>
<name>A0A1H5R499_9PSEU</name>
<evidence type="ECO:0000256" key="1">
    <source>
        <dbReference type="SAM" id="Phobius"/>
    </source>
</evidence>
<feature type="transmembrane region" description="Helical" evidence="1">
    <location>
        <begin position="79"/>
        <end position="99"/>
    </location>
</feature>
<feature type="transmembrane region" description="Helical" evidence="1">
    <location>
        <begin position="156"/>
        <end position="173"/>
    </location>
</feature>
<dbReference type="Proteomes" id="UP000198878">
    <property type="component" value="Unassembled WGS sequence"/>
</dbReference>
<organism evidence="2 3">
    <name type="scientific">Amycolatopsis pretoriensis</name>
    <dbReference type="NCBI Taxonomy" id="218821"/>
    <lineage>
        <taxon>Bacteria</taxon>
        <taxon>Bacillati</taxon>
        <taxon>Actinomycetota</taxon>
        <taxon>Actinomycetes</taxon>
        <taxon>Pseudonocardiales</taxon>
        <taxon>Pseudonocardiaceae</taxon>
        <taxon>Amycolatopsis</taxon>
    </lineage>
</organism>
<feature type="transmembrane region" description="Helical" evidence="1">
    <location>
        <begin position="106"/>
        <end position="129"/>
    </location>
</feature>
<dbReference type="AlphaFoldDB" id="A0A1H5R499"/>
<evidence type="ECO:0000313" key="2">
    <source>
        <dbReference type="EMBL" id="SEF32391.1"/>
    </source>
</evidence>
<keyword evidence="3" id="KW-1185">Reference proteome</keyword>
<accession>A0A1H5R499</accession>
<feature type="transmembrane region" description="Helical" evidence="1">
    <location>
        <begin position="7"/>
        <end position="27"/>
    </location>
</feature>
<keyword evidence="1" id="KW-1133">Transmembrane helix</keyword>
<dbReference type="EMBL" id="FNUJ01000006">
    <property type="protein sequence ID" value="SEF32391.1"/>
    <property type="molecule type" value="Genomic_DNA"/>
</dbReference>
<gene>
    <name evidence="2" type="ORF">SAMN05421837_106205</name>
</gene>
<dbReference type="RefSeq" id="WP_208608329.1">
    <property type="nucleotide sequence ID" value="NZ_FNUJ01000006.1"/>
</dbReference>
<keyword evidence="1" id="KW-0812">Transmembrane</keyword>
<feature type="transmembrane region" description="Helical" evidence="1">
    <location>
        <begin position="135"/>
        <end position="151"/>
    </location>
</feature>
<dbReference type="STRING" id="218821.SAMN05421837_106205"/>
<protein>
    <submittedName>
        <fullName evidence="2">Uncharacterized protein</fullName>
    </submittedName>
</protein>
<keyword evidence="1" id="KW-0472">Membrane</keyword>